<organism evidence="2 3">
    <name type="scientific">Lamprobacter modestohalophilus</name>
    <dbReference type="NCBI Taxonomy" id="1064514"/>
    <lineage>
        <taxon>Bacteria</taxon>
        <taxon>Pseudomonadati</taxon>
        <taxon>Pseudomonadota</taxon>
        <taxon>Gammaproteobacteria</taxon>
        <taxon>Chromatiales</taxon>
        <taxon>Chromatiaceae</taxon>
        <taxon>Lamprobacter</taxon>
    </lineage>
</organism>
<dbReference type="CDD" id="cd06529">
    <property type="entry name" value="S24_LexA-like"/>
    <property type="match status" value="1"/>
</dbReference>
<accession>A0A9X1B689</accession>
<evidence type="ECO:0000259" key="1">
    <source>
        <dbReference type="Pfam" id="PF00717"/>
    </source>
</evidence>
<feature type="domain" description="Peptidase S24/S26A/S26B/S26C" evidence="1">
    <location>
        <begin position="1"/>
        <end position="72"/>
    </location>
</feature>
<dbReference type="PANTHER" id="PTHR33516">
    <property type="entry name" value="LEXA REPRESSOR"/>
    <property type="match status" value="1"/>
</dbReference>
<protein>
    <recommendedName>
        <fullName evidence="1">Peptidase S24/S26A/S26B/S26C domain-containing protein</fullName>
    </recommendedName>
</protein>
<dbReference type="Proteomes" id="UP001138768">
    <property type="component" value="Unassembled WGS sequence"/>
</dbReference>
<dbReference type="InterPro" id="IPR015927">
    <property type="entry name" value="Peptidase_S24_S26A/B/C"/>
</dbReference>
<name>A0A9X1B689_9GAMM</name>
<dbReference type="AlphaFoldDB" id="A0A9X1B689"/>
<sequence length="88" mass="9498">MTEDQIEDGDLILIAPQETAANGEIVVALIDGEAATVKRLYRETNGVRLQPAHAAMPPLHYPAEAVQLIGIVTAVLRERPSDLPSEAR</sequence>
<dbReference type="PANTHER" id="PTHR33516:SF2">
    <property type="entry name" value="LEXA REPRESSOR-RELATED"/>
    <property type="match status" value="1"/>
</dbReference>
<dbReference type="Gene3D" id="2.10.109.10">
    <property type="entry name" value="Umud Fragment, subunit A"/>
    <property type="match status" value="1"/>
</dbReference>
<evidence type="ECO:0000313" key="2">
    <source>
        <dbReference type="EMBL" id="MBK1620939.1"/>
    </source>
</evidence>
<comment type="caution">
    <text evidence="2">The sequence shown here is derived from an EMBL/GenBank/DDBJ whole genome shotgun (WGS) entry which is preliminary data.</text>
</comment>
<dbReference type="InterPro" id="IPR036286">
    <property type="entry name" value="LexA/Signal_pep-like_sf"/>
</dbReference>
<keyword evidence="3" id="KW-1185">Reference proteome</keyword>
<gene>
    <name evidence="2" type="ORF">CKO42_21440</name>
</gene>
<proteinExistence type="predicted"/>
<dbReference type="InterPro" id="IPR039418">
    <property type="entry name" value="LexA-like"/>
</dbReference>
<dbReference type="SUPFAM" id="SSF51306">
    <property type="entry name" value="LexA/Signal peptidase"/>
    <property type="match status" value="1"/>
</dbReference>
<reference evidence="2 3" key="1">
    <citation type="journal article" date="2020" name="Microorganisms">
        <title>Osmotic Adaptation and Compatible Solute Biosynthesis of Phototrophic Bacteria as Revealed from Genome Analyses.</title>
        <authorList>
            <person name="Imhoff J.F."/>
            <person name="Rahn T."/>
            <person name="Kunzel S."/>
            <person name="Keller A."/>
            <person name="Neulinger S.C."/>
        </authorList>
    </citation>
    <scope>NUCLEOTIDE SEQUENCE [LARGE SCALE GENOMIC DNA]</scope>
    <source>
        <strain evidence="2 3">DSM 25653</strain>
    </source>
</reference>
<dbReference type="Pfam" id="PF00717">
    <property type="entry name" value="Peptidase_S24"/>
    <property type="match status" value="1"/>
</dbReference>
<dbReference type="EMBL" id="NRRY01000053">
    <property type="protein sequence ID" value="MBK1620939.1"/>
    <property type="molecule type" value="Genomic_DNA"/>
</dbReference>
<dbReference type="InterPro" id="IPR050077">
    <property type="entry name" value="LexA_repressor"/>
</dbReference>
<evidence type="ECO:0000313" key="3">
    <source>
        <dbReference type="Proteomes" id="UP001138768"/>
    </source>
</evidence>